<name>A0ABR1S0U7_9PEZI</name>
<proteinExistence type="predicted"/>
<feature type="region of interest" description="Disordered" evidence="1">
    <location>
        <begin position="1"/>
        <end position="94"/>
    </location>
</feature>
<evidence type="ECO:0000313" key="2">
    <source>
        <dbReference type="EMBL" id="KAK8023285.1"/>
    </source>
</evidence>
<keyword evidence="3" id="KW-1185">Reference proteome</keyword>
<gene>
    <name evidence="2" type="ORF">PG991_006524</name>
</gene>
<evidence type="ECO:0000256" key="1">
    <source>
        <dbReference type="SAM" id="MobiDB-lite"/>
    </source>
</evidence>
<feature type="compositionally biased region" description="Polar residues" evidence="1">
    <location>
        <begin position="81"/>
        <end position="94"/>
    </location>
</feature>
<protein>
    <submittedName>
        <fullName evidence="2">Uncharacterized protein</fullName>
    </submittedName>
</protein>
<comment type="caution">
    <text evidence="2">The sequence shown here is derived from an EMBL/GenBank/DDBJ whole genome shotgun (WGS) entry which is preliminary data.</text>
</comment>
<accession>A0ABR1S0U7</accession>
<sequence>MSPRDVASTSSDQANTDRDVDTRGATKLNCGSSNQGKHRGGHVNASSEAQNPPSSSRKPSRKTKPKRVHMPRLLSPVGTHASPTMDSGSFTSYQATPGNHVDNIHAYSSSHSVYGSVAHIGGDPAATDACLSMGRWLNENRQDEPFHAFNLYNGRDSPNTAAHDTFPMTRWLDQTRQDEPFRAFTMTHGDYSDDRAAGAYSDSLWAGCEEEPEEGDI</sequence>
<feature type="compositionally biased region" description="Basic and acidic residues" evidence="1">
    <location>
        <begin position="15"/>
        <end position="24"/>
    </location>
</feature>
<feature type="compositionally biased region" description="Basic residues" evidence="1">
    <location>
        <begin position="58"/>
        <end position="70"/>
    </location>
</feature>
<organism evidence="2 3">
    <name type="scientific">Apiospora marii</name>
    <dbReference type="NCBI Taxonomy" id="335849"/>
    <lineage>
        <taxon>Eukaryota</taxon>
        <taxon>Fungi</taxon>
        <taxon>Dikarya</taxon>
        <taxon>Ascomycota</taxon>
        <taxon>Pezizomycotina</taxon>
        <taxon>Sordariomycetes</taxon>
        <taxon>Xylariomycetidae</taxon>
        <taxon>Amphisphaeriales</taxon>
        <taxon>Apiosporaceae</taxon>
        <taxon>Apiospora</taxon>
    </lineage>
</organism>
<dbReference type="Proteomes" id="UP001396898">
    <property type="component" value="Unassembled WGS sequence"/>
</dbReference>
<evidence type="ECO:0000313" key="3">
    <source>
        <dbReference type="Proteomes" id="UP001396898"/>
    </source>
</evidence>
<reference evidence="2 3" key="1">
    <citation type="submission" date="2023-01" db="EMBL/GenBank/DDBJ databases">
        <title>Analysis of 21 Apiospora genomes using comparative genomics revels a genus with tremendous synthesis potential of carbohydrate active enzymes and secondary metabolites.</title>
        <authorList>
            <person name="Sorensen T."/>
        </authorList>
    </citation>
    <scope>NUCLEOTIDE SEQUENCE [LARGE SCALE GENOMIC DNA]</scope>
    <source>
        <strain evidence="2 3">CBS 20057</strain>
    </source>
</reference>
<dbReference type="EMBL" id="JAQQWI010000008">
    <property type="protein sequence ID" value="KAK8023285.1"/>
    <property type="molecule type" value="Genomic_DNA"/>
</dbReference>